<reference evidence="2 3" key="1">
    <citation type="submission" date="2019-12" db="EMBL/GenBank/DDBJ databases">
        <authorList>
            <person name="Alioto T."/>
            <person name="Alioto T."/>
            <person name="Gomez Garrido J."/>
        </authorList>
    </citation>
    <scope>NUCLEOTIDE SEQUENCE [LARGE SCALE GENOMIC DNA]</scope>
</reference>
<sequence>MQGNVFGACNSDCHRTANSRFDPSPTRAFRPCATANLNLSQKSGSAPDAADLQDRRTRMWTSKETLSSMLRPSGAARGTFQ</sequence>
<organism evidence="2 3">
    <name type="scientific">Olea europaea subsp. europaea</name>
    <dbReference type="NCBI Taxonomy" id="158383"/>
    <lineage>
        <taxon>Eukaryota</taxon>
        <taxon>Viridiplantae</taxon>
        <taxon>Streptophyta</taxon>
        <taxon>Embryophyta</taxon>
        <taxon>Tracheophyta</taxon>
        <taxon>Spermatophyta</taxon>
        <taxon>Magnoliopsida</taxon>
        <taxon>eudicotyledons</taxon>
        <taxon>Gunneridae</taxon>
        <taxon>Pentapetalae</taxon>
        <taxon>asterids</taxon>
        <taxon>lamiids</taxon>
        <taxon>Lamiales</taxon>
        <taxon>Oleaceae</taxon>
        <taxon>Oleeae</taxon>
        <taxon>Olea</taxon>
    </lineage>
</organism>
<evidence type="ECO:0000313" key="2">
    <source>
        <dbReference type="EMBL" id="CAA2994112.1"/>
    </source>
</evidence>
<feature type="region of interest" description="Disordered" evidence="1">
    <location>
        <begin position="60"/>
        <end position="81"/>
    </location>
</feature>
<evidence type="ECO:0000256" key="1">
    <source>
        <dbReference type="SAM" id="MobiDB-lite"/>
    </source>
</evidence>
<gene>
    <name evidence="2" type="ORF">OLEA9_A113225</name>
</gene>
<dbReference type="EMBL" id="CACTIH010005467">
    <property type="protein sequence ID" value="CAA2994112.1"/>
    <property type="molecule type" value="Genomic_DNA"/>
</dbReference>
<accession>A0A8S0SPU1</accession>
<dbReference type="Gramene" id="OE9A113225T1">
    <property type="protein sequence ID" value="OE9A113225C1"/>
    <property type="gene ID" value="OE9A113225"/>
</dbReference>
<evidence type="ECO:0000313" key="3">
    <source>
        <dbReference type="Proteomes" id="UP000594638"/>
    </source>
</evidence>
<dbReference type="AlphaFoldDB" id="A0A8S0SPU1"/>
<feature type="compositionally biased region" description="Polar residues" evidence="1">
    <location>
        <begin position="60"/>
        <end position="70"/>
    </location>
</feature>
<dbReference type="Proteomes" id="UP000594638">
    <property type="component" value="Unassembled WGS sequence"/>
</dbReference>
<keyword evidence="3" id="KW-1185">Reference proteome</keyword>
<name>A0A8S0SPU1_OLEEU</name>
<comment type="caution">
    <text evidence="2">The sequence shown here is derived from an EMBL/GenBank/DDBJ whole genome shotgun (WGS) entry which is preliminary data.</text>
</comment>
<proteinExistence type="predicted"/>
<protein>
    <submittedName>
        <fullName evidence="2">Uncharacterized protein</fullName>
    </submittedName>
</protein>